<organism evidence="1 2">
    <name type="scientific">Thioclava indica</name>
    <dbReference type="NCBI Taxonomy" id="1353528"/>
    <lineage>
        <taxon>Bacteria</taxon>
        <taxon>Pseudomonadati</taxon>
        <taxon>Pseudomonadota</taxon>
        <taxon>Alphaproteobacteria</taxon>
        <taxon>Rhodobacterales</taxon>
        <taxon>Paracoccaceae</taxon>
        <taxon>Thioclava</taxon>
    </lineage>
</organism>
<comment type="caution">
    <text evidence="1">The sequence shown here is derived from an EMBL/GenBank/DDBJ whole genome shotgun (WGS) entry which is preliminary data.</text>
</comment>
<protein>
    <recommendedName>
        <fullName evidence="3">Glycosyl transferase family 1 domain-containing protein</fullName>
    </recommendedName>
</protein>
<dbReference type="Pfam" id="PF13692">
    <property type="entry name" value="Glyco_trans_1_4"/>
    <property type="match status" value="1"/>
</dbReference>
<gene>
    <name evidence="1" type="ORF">DT23_18680</name>
</gene>
<dbReference type="OrthoDB" id="9790710at2"/>
<evidence type="ECO:0008006" key="3">
    <source>
        <dbReference type="Google" id="ProtNLM"/>
    </source>
</evidence>
<accession>A0A074J9V9</accession>
<proteinExistence type="predicted"/>
<dbReference type="STRING" id="1353528.DT23_18680"/>
<dbReference type="SUPFAM" id="SSF53756">
    <property type="entry name" value="UDP-Glycosyltransferase/glycogen phosphorylase"/>
    <property type="match status" value="1"/>
</dbReference>
<evidence type="ECO:0000313" key="2">
    <source>
        <dbReference type="Proteomes" id="UP000027471"/>
    </source>
</evidence>
<sequence>RADVWIIGMHPGILSHMPVPRPDCRLVLTGPGVTVSTKADMVSAMDETGELVICYAGPVTEARGMSVIADWAGSYQGPPAILHLMGQADEAGARLIDGVVERAAQRGLRVVRHGWVVHSTVIEILGSGHIGICLIDPDVLNYRYAYPIKVGEYMSQGVIPVATDGQGVRSLIRHGENGFVARFDNVAFAAIMTEAVTAVADAAKRKTIVANAVQTVAGRHWNEVNERLIADLKTALLVEP</sequence>
<evidence type="ECO:0000313" key="1">
    <source>
        <dbReference type="EMBL" id="KEO52388.1"/>
    </source>
</evidence>
<name>A0A074J9V9_9RHOB</name>
<dbReference type="Gene3D" id="3.40.50.2000">
    <property type="entry name" value="Glycogen Phosphorylase B"/>
    <property type="match status" value="1"/>
</dbReference>
<dbReference type="RefSeq" id="WP_156023996.1">
    <property type="nucleotide sequence ID" value="NZ_AUNB01000075.1"/>
</dbReference>
<keyword evidence="2" id="KW-1185">Reference proteome</keyword>
<dbReference type="AlphaFoldDB" id="A0A074J9V9"/>
<reference evidence="1 2" key="1">
    <citation type="journal article" date="2015" name="Antonie Van Leeuwenhoek">
        <title>Thioclava indica sp. nov., isolated from surface seawater of the Indian Ocean.</title>
        <authorList>
            <person name="Liu Y."/>
            <person name="Lai Q."/>
            <person name="Du J."/>
            <person name="Xu H."/>
            <person name="Jiang L."/>
            <person name="Shao Z."/>
        </authorList>
    </citation>
    <scope>NUCLEOTIDE SEQUENCE [LARGE SCALE GENOMIC DNA]</scope>
    <source>
        <strain evidence="1 2">DT23-4</strain>
    </source>
</reference>
<dbReference type="EMBL" id="AUNB01000075">
    <property type="protein sequence ID" value="KEO52388.1"/>
    <property type="molecule type" value="Genomic_DNA"/>
</dbReference>
<feature type="non-terminal residue" evidence="1">
    <location>
        <position position="1"/>
    </location>
</feature>
<dbReference type="Proteomes" id="UP000027471">
    <property type="component" value="Unassembled WGS sequence"/>
</dbReference>